<dbReference type="AlphaFoldDB" id="A0A8J2WKN7"/>
<dbReference type="Proteomes" id="UP000789390">
    <property type="component" value="Unassembled WGS sequence"/>
</dbReference>
<dbReference type="Gene3D" id="3.40.30.10">
    <property type="entry name" value="Glutaredoxin"/>
    <property type="match status" value="2"/>
</dbReference>
<dbReference type="PROSITE" id="PS50405">
    <property type="entry name" value="GST_CTER"/>
    <property type="match status" value="2"/>
</dbReference>
<dbReference type="InterPro" id="IPR004046">
    <property type="entry name" value="GST_C"/>
</dbReference>
<dbReference type="PROSITE" id="PS50404">
    <property type="entry name" value="GST_NTER"/>
    <property type="match status" value="1"/>
</dbReference>
<dbReference type="SUPFAM" id="SSF47616">
    <property type="entry name" value="GST C-terminal domain-like"/>
    <property type="match status" value="2"/>
</dbReference>
<comment type="subunit">
    <text evidence="1">Homodimer.</text>
</comment>
<proteinExistence type="predicted"/>
<dbReference type="FunFam" id="1.20.1050.10:FF:000007">
    <property type="entry name" value="Glutathione S-transferase 1-1"/>
    <property type="match status" value="1"/>
</dbReference>
<dbReference type="InterPro" id="IPR036282">
    <property type="entry name" value="Glutathione-S-Trfase_C_sf"/>
</dbReference>
<dbReference type="InterPro" id="IPR010987">
    <property type="entry name" value="Glutathione-S-Trfase_C-like"/>
</dbReference>
<sequence>MPIDLYYMDVSAPCRAVMMTAKILGVELNMKMTNLMAGEHMKPEFLAINPQHNVPTIDDDGFYLNESKAICGYLVNEYGKDDTLYPKDPKVRALVDQRLYFDMGVLYQRFGLVYYPIIMHGAKKLSETALKDLAVAIDFLETFLTKTKYAAADHLTVADIALVSSIATIEAVDKTHLDNHPKIQKWLETCKAEIPDYQELNQKGADGFGQWAQGALANRVNLFRYSQLHSISPNRSNMPIDLYYMEASAPCRSVMMTAKMVGVELNLKKTDLMAGDNMKPEYIKMNPQTQHPNYRRRWLLLERKQGHLRLSGQPTRKGRYTLPKRSQRATKIDESAVTELHGALDFLETFLTQNKYAACDHLTIADIALVSSASTIVATNKTIFDKYPKIQSWLEACKSEITDYEETNNSGAEAFGQWAGAALSKLESA</sequence>
<keyword evidence="5" id="KW-1185">Reference proteome</keyword>
<dbReference type="SFLD" id="SFLDG00358">
    <property type="entry name" value="Main_(cytGST)"/>
    <property type="match status" value="1"/>
</dbReference>
<dbReference type="SFLD" id="SFLDS00019">
    <property type="entry name" value="Glutathione_Transferase_(cytos"/>
    <property type="match status" value="1"/>
</dbReference>
<dbReference type="PANTHER" id="PTHR43969:SF9">
    <property type="entry name" value="GLUTATHIONE S TRANSFERASE D10, ISOFORM A-RELATED"/>
    <property type="match status" value="1"/>
</dbReference>
<dbReference type="InterPro" id="IPR040079">
    <property type="entry name" value="Glutathione_S-Trfase"/>
</dbReference>
<evidence type="ECO:0000256" key="1">
    <source>
        <dbReference type="ARBA" id="ARBA00011738"/>
    </source>
</evidence>
<dbReference type="Pfam" id="PF00043">
    <property type="entry name" value="GST_C"/>
    <property type="match status" value="2"/>
</dbReference>
<accession>A0A8J2WKN7</accession>
<dbReference type="OrthoDB" id="2309723at2759"/>
<dbReference type="InterPro" id="IPR036249">
    <property type="entry name" value="Thioredoxin-like_sf"/>
</dbReference>
<evidence type="ECO:0000259" key="3">
    <source>
        <dbReference type="PROSITE" id="PS50405"/>
    </source>
</evidence>
<evidence type="ECO:0000313" key="4">
    <source>
        <dbReference type="EMBL" id="CAH0102535.1"/>
    </source>
</evidence>
<protein>
    <submittedName>
        <fullName evidence="4">Uncharacterized protein</fullName>
    </submittedName>
</protein>
<feature type="domain" description="GST C-terminal" evidence="3">
    <location>
        <begin position="88"/>
        <end position="213"/>
    </location>
</feature>
<evidence type="ECO:0000313" key="5">
    <source>
        <dbReference type="Proteomes" id="UP000789390"/>
    </source>
</evidence>
<dbReference type="SUPFAM" id="SSF52833">
    <property type="entry name" value="Thioredoxin-like"/>
    <property type="match status" value="2"/>
</dbReference>
<feature type="domain" description="GST N-terminal" evidence="2">
    <location>
        <begin position="1"/>
        <end position="82"/>
    </location>
</feature>
<dbReference type="GO" id="GO:0006749">
    <property type="term" value="P:glutathione metabolic process"/>
    <property type="evidence" value="ECO:0007669"/>
    <property type="project" value="TreeGrafter"/>
</dbReference>
<reference evidence="4" key="1">
    <citation type="submission" date="2021-11" db="EMBL/GenBank/DDBJ databases">
        <authorList>
            <person name="Schell T."/>
        </authorList>
    </citation>
    <scope>NUCLEOTIDE SEQUENCE</scope>
    <source>
        <strain evidence="4">M5</strain>
    </source>
</reference>
<name>A0A8J2WKN7_9CRUS</name>
<dbReference type="InterPro" id="IPR004045">
    <property type="entry name" value="Glutathione_S-Trfase_N"/>
</dbReference>
<dbReference type="CDD" id="cd03177">
    <property type="entry name" value="GST_C_Delta_Epsilon"/>
    <property type="match status" value="2"/>
</dbReference>
<organism evidence="4 5">
    <name type="scientific">Daphnia galeata</name>
    <dbReference type="NCBI Taxonomy" id="27404"/>
    <lineage>
        <taxon>Eukaryota</taxon>
        <taxon>Metazoa</taxon>
        <taxon>Ecdysozoa</taxon>
        <taxon>Arthropoda</taxon>
        <taxon>Crustacea</taxon>
        <taxon>Branchiopoda</taxon>
        <taxon>Diplostraca</taxon>
        <taxon>Cladocera</taxon>
        <taxon>Anomopoda</taxon>
        <taxon>Daphniidae</taxon>
        <taxon>Daphnia</taxon>
    </lineage>
</organism>
<feature type="domain" description="GST C-terminal" evidence="3">
    <location>
        <begin position="291"/>
        <end position="415"/>
    </location>
</feature>
<dbReference type="CDD" id="cd03045">
    <property type="entry name" value="GST_N_Delta_Epsilon"/>
    <property type="match status" value="1"/>
</dbReference>
<evidence type="ECO:0000259" key="2">
    <source>
        <dbReference type="PROSITE" id="PS50404"/>
    </source>
</evidence>
<dbReference type="Pfam" id="PF13417">
    <property type="entry name" value="GST_N_3"/>
    <property type="match status" value="1"/>
</dbReference>
<dbReference type="EMBL" id="CAKKLH010000085">
    <property type="protein sequence ID" value="CAH0102535.1"/>
    <property type="molecule type" value="Genomic_DNA"/>
</dbReference>
<comment type="caution">
    <text evidence="4">The sequence shown here is derived from an EMBL/GenBank/DDBJ whole genome shotgun (WGS) entry which is preliminary data.</text>
</comment>
<dbReference type="FunFam" id="3.40.30.10:FF:000034">
    <property type="entry name" value="glutathione S-transferase 1"/>
    <property type="match status" value="1"/>
</dbReference>
<dbReference type="SFLD" id="SFLDG01153">
    <property type="entry name" value="Main.4:_Theta-like"/>
    <property type="match status" value="1"/>
</dbReference>
<dbReference type="GO" id="GO:0004364">
    <property type="term" value="F:glutathione transferase activity"/>
    <property type="evidence" value="ECO:0007669"/>
    <property type="project" value="TreeGrafter"/>
</dbReference>
<dbReference type="Gene3D" id="1.20.1050.10">
    <property type="match status" value="2"/>
</dbReference>
<gene>
    <name evidence="4" type="ORF">DGAL_LOCUS4944</name>
</gene>
<dbReference type="PANTHER" id="PTHR43969">
    <property type="entry name" value="GLUTATHIONE S TRANSFERASE D10, ISOFORM A-RELATED"/>
    <property type="match status" value="1"/>
</dbReference>